<comment type="caution">
    <text evidence="1">The sequence shown here is derived from an EMBL/GenBank/DDBJ whole genome shotgun (WGS) entry which is preliminary data.</text>
</comment>
<sequence>IRNRRTIAATGDRISLEFTLNGCPLGSELSPTSRRNVEIAVEGDDSVETIELLRNGRIVKRFFPEDLVTEPPRLPGRGNIRIQYGWGPWTALDLERICTWDMRVSIKNGRFLKVKPCFQSGPFKEELRDRLRQVSAQELTLHSFTSRKQAYLQDPTKSFICAVEAGPNARLTIELKKPSELKVEVPLPELTEENRITFTGGFTTESFVIHRFVGDQELAAGIQWQDEGSASGGTDEYHVRVRQHNNQFAWSSPIWVG</sequence>
<dbReference type="AlphaFoldDB" id="A0A0F9CF49"/>
<dbReference type="EMBL" id="LAZR01046963">
    <property type="protein sequence ID" value="KKK95321.1"/>
    <property type="molecule type" value="Genomic_DNA"/>
</dbReference>
<accession>A0A0F9CF49</accession>
<evidence type="ECO:0000313" key="1">
    <source>
        <dbReference type="EMBL" id="KKK95321.1"/>
    </source>
</evidence>
<gene>
    <name evidence="1" type="ORF">LCGC14_2673980</name>
</gene>
<organism evidence="1">
    <name type="scientific">marine sediment metagenome</name>
    <dbReference type="NCBI Taxonomy" id="412755"/>
    <lineage>
        <taxon>unclassified sequences</taxon>
        <taxon>metagenomes</taxon>
        <taxon>ecological metagenomes</taxon>
    </lineage>
</organism>
<name>A0A0F9CF49_9ZZZZ</name>
<proteinExistence type="predicted"/>
<feature type="non-terminal residue" evidence="1">
    <location>
        <position position="1"/>
    </location>
</feature>
<reference evidence="1" key="1">
    <citation type="journal article" date="2015" name="Nature">
        <title>Complex archaea that bridge the gap between prokaryotes and eukaryotes.</title>
        <authorList>
            <person name="Spang A."/>
            <person name="Saw J.H."/>
            <person name="Jorgensen S.L."/>
            <person name="Zaremba-Niedzwiedzka K."/>
            <person name="Martijn J."/>
            <person name="Lind A.E."/>
            <person name="van Eijk R."/>
            <person name="Schleper C."/>
            <person name="Guy L."/>
            <person name="Ettema T.J."/>
        </authorList>
    </citation>
    <scope>NUCLEOTIDE SEQUENCE</scope>
</reference>
<protein>
    <submittedName>
        <fullName evidence="1">Uncharacterized protein</fullName>
    </submittedName>
</protein>